<gene>
    <name evidence="1" type="ORF">JAO74_11795</name>
</gene>
<accession>A0ABS0XR06</accession>
<evidence type="ECO:0000313" key="2">
    <source>
        <dbReference type="Proteomes" id="UP000640426"/>
    </source>
</evidence>
<comment type="caution">
    <text evidence="1">The sequence shown here is derived from an EMBL/GenBank/DDBJ whole genome shotgun (WGS) entry which is preliminary data.</text>
</comment>
<evidence type="ECO:0008006" key="3">
    <source>
        <dbReference type="Google" id="ProtNLM"/>
    </source>
</evidence>
<name>A0ABS0XR06_9SPHN</name>
<sequence>MSIAILLTLMQAATPVAVPTPAADPEKRICRSTKITGSRLGQTRVCHTRREWDEASAVARQRMEHIQNGAINTGQ</sequence>
<evidence type="ECO:0000313" key="1">
    <source>
        <dbReference type="EMBL" id="MBJ6122473.1"/>
    </source>
</evidence>
<proteinExistence type="predicted"/>
<reference evidence="2" key="1">
    <citation type="submission" date="2020-12" db="EMBL/GenBank/DDBJ databases">
        <title>Hymenobacter sp.</title>
        <authorList>
            <person name="Kim M.K."/>
        </authorList>
    </citation>
    <scope>NUCLEOTIDE SEQUENCE [LARGE SCALE GENOMIC DNA]</scope>
    <source>
        <strain evidence="2">BT553</strain>
    </source>
</reference>
<keyword evidence="2" id="KW-1185">Reference proteome</keyword>
<organism evidence="1 2">
    <name type="scientific">Sphingomonas mollis</name>
    <dbReference type="NCBI Taxonomy" id="2795726"/>
    <lineage>
        <taxon>Bacteria</taxon>
        <taxon>Pseudomonadati</taxon>
        <taxon>Pseudomonadota</taxon>
        <taxon>Alphaproteobacteria</taxon>
        <taxon>Sphingomonadales</taxon>
        <taxon>Sphingomonadaceae</taxon>
        <taxon>Sphingomonas</taxon>
    </lineage>
</organism>
<dbReference type="EMBL" id="JAELXS010000006">
    <property type="protein sequence ID" value="MBJ6122473.1"/>
    <property type="molecule type" value="Genomic_DNA"/>
</dbReference>
<dbReference type="RefSeq" id="WP_233150932.1">
    <property type="nucleotide sequence ID" value="NZ_JAELXS010000006.1"/>
</dbReference>
<dbReference type="Proteomes" id="UP000640426">
    <property type="component" value="Unassembled WGS sequence"/>
</dbReference>
<protein>
    <recommendedName>
        <fullName evidence="3">Secreted protein</fullName>
    </recommendedName>
</protein>